<name>A0ABW4M6P6_9HYPH</name>
<reference evidence="4" key="1">
    <citation type="journal article" date="2019" name="Int. J. Syst. Evol. Microbiol.">
        <title>The Global Catalogue of Microorganisms (GCM) 10K type strain sequencing project: providing services to taxonomists for standard genome sequencing and annotation.</title>
        <authorList>
            <consortium name="The Broad Institute Genomics Platform"/>
            <consortium name="The Broad Institute Genome Sequencing Center for Infectious Disease"/>
            <person name="Wu L."/>
            <person name="Ma J."/>
        </authorList>
    </citation>
    <scope>NUCLEOTIDE SEQUENCE [LARGE SCALE GENOMIC DNA]</scope>
    <source>
        <strain evidence="4">CG52</strain>
    </source>
</reference>
<dbReference type="Pfam" id="PF00174">
    <property type="entry name" value="Oxidored_molyb"/>
    <property type="match status" value="1"/>
</dbReference>
<proteinExistence type="predicted"/>
<evidence type="ECO:0000313" key="4">
    <source>
        <dbReference type="Proteomes" id="UP001597322"/>
    </source>
</evidence>
<keyword evidence="1" id="KW-0732">Signal</keyword>
<dbReference type="Proteomes" id="UP001597322">
    <property type="component" value="Unassembled WGS sequence"/>
</dbReference>
<organism evidence="3 4">
    <name type="scientific">Rhizobium helianthi</name>
    <dbReference type="NCBI Taxonomy" id="1132695"/>
    <lineage>
        <taxon>Bacteria</taxon>
        <taxon>Pseudomonadati</taxon>
        <taxon>Pseudomonadota</taxon>
        <taxon>Alphaproteobacteria</taxon>
        <taxon>Hyphomicrobiales</taxon>
        <taxon>Rhizobiaceae</taxon>
        <taxon>Rhizobium/Agrobacterium group</taxon>
        <taxon>Rhizobium</taxon>
    </lineage>
</organism>
<dbReference type="EMBL" id="JBHUEQ010000029">
    <property type="protein sequence ID" value="MFD1747123.1"/>
    <property type="molecule type" value="Genomic_DNA"/>
</dbReference>
<feature type="chain" id="PRO_5046833469" evidence="1">
    <location>
        <begin position="21"/>
        <end position="165"/>
    </location>
</feature>
<dbReference type="SUPFAM" id="SSF56524">
    <property type="entry name" value="Oxidoreductase molybdopterin-binding domain"/>
    <property type="match status" value="1"/>
</dbReference>
<accession>A0ABW4M6P6</accession>
<evidence type="ECO:0000256" key="1">
    <source>
        <dbReference type="SAM" id="SignalP"/>
    </source>
</evidence>
<sequence length="165" mass="18296">MRIFNLLAAAVIFIAPSAFALDAPKGPVILTVKGDLAHPNMGKTAQFDLEMLEKLAGRQSTVRTPWTEGETTFSGPLLRSVLEAAGARGNKLLVRALNDYFAEVPRDDADKIDSILATRQNGKVMSVRDKGPLFLVYPFDKDPSLFNEKYFSRSVWQIKEVEVQP</sequence>
<evidence type="ECO:0000259" key="2">
    <source>
        <dbReference type="Pfam" id="PF00174"/>
    </source>
</evidence>
<protein>
    <submittedName>
        <fullName evidence="3">Molybdopterin-dependent oxidoreductase</fullName>
    </submittedName>
</protein>
<keyword evidence="4" id="KW-1185">Reference proteome</keyword>
<dbReference type="Gene3D" id="3.90.420.10">
    <property type="entry name" value="Oxidoreductase, molybdopterin-binding domain"/>
    <property type="match status" value="1"/>
</dbReference>
<dbReference type="InterPro" id="IPR036374">
    <property type="entry name" value="OxRdtase_Mopterin-bd_sf"/>
</dbReference>
<feature type="domain" description="Oxidoreductase molybdopterin-binding" evidence="2">
    <location>
        <begin position="61"/>
        <end position="138"/>
    </location>
</feature>
<gene>
    <name evidence="3" type="ORF">ACFSE1_16745</name>
</gene>
<dbReference type="InterPro" id="IPR000572">
    <property type="entry name" value="OxRdtase_Mopterin-bd_dom"/>
</dbReference>
<dbReference type="RefSeq" id="WP_377403808.1">
    <property type="nucleotide sequence ID" value="NZ_JBHUEQ010000029.1"/>
</dbReference>
<feature type="signal peptide" evidence="1">
    <location>
        <begin position="1"/>
        <end position="20"/>
    </location>
</feature>
<evidence type="ECO:0000313" key="3">
    <source>
        <dbReference type="EMBL" id="MFD1747123.1"/>
    </source>
</evidence>
<comment type="caution">
    <text evidence="3">The sequence shown here is derived from an EMBL/GenBank/DDBJ whole genome shotgun (WGS) entry which is preliminary data.</text>
</comment>